<dbReference type="Proteomes" id="UP000268829">
    <property type="component" value="Unassembled WGS sequence"/>
</dbReference>
<reference evidence="1 2" key="1">
    <citation type="submission" date="2018-10" db="EMBL/GenBank/DDBJ databases">
        <title>Phylogenomics of Brevibacillus.</title>
        <authorList>
            <person name="Dunlap C."/>
        </authorList>
    </citation>
    <scope>NUCLEOTIDE SEQUENCE [LARGE SCALE GENOMIC DNA]</scope>
    <source>
        <strain evidence="1 2">DSM 100115</strain>
    </source>
</reference>
<keyword evidence="2" id="KW-1185">Reference proteome</keyword>
<evidence type="ECO:0000313" key="1">
    <source>
        <dbReference type="EMBL" id="RNB56889.1"/>
    </source>
</evidence>
<protein>
    <submittedName>
        <fullName evidence="1">Uncharacterized protein</fullName>
    </submittedName>
</protein>
<accession>A0A3M8B0B9</accession>
<proteinExistence type="predicted"/>
<organism evidence="1 2">
    <name type="scientific">Brevibacillus gelatini</name>
    <dbReference type="NCBI Taxonomy" id="1655277"/>
    <lineage>
        <taxon>Bacteria</taxon>
        <taxon>Bacillati</taxon>
        <taxon>Bacillota</taxon>
        <taxon>Bacilli</taxon>
        <taxon>Bacillales</taxon>
        <taxon>Paenibacillaceae</taxon>
        <taxon>Brevibacillus</taxon>
    </lineage>
</organism>
<evidence type="ECO:0000313" key="2">
    <source>
        <dbReference type="Proteomes" id="UP000268829"/>
    </source>
</evidence>
<name>A0A3M8B0B9_9BACL</name>
<dbReference type="AlphaFoldDB" id="A0A3M8B0B9"/>
<dbReference type="EMBL" id="RHHS01000027">
    <property type="protein sequence ID" value="RNB56889.1"/>
    <property type="molecule type" value="Genomic_DNA"/>
</dbReference>
<comment type="caution">
    <text evidence="1">The sequence shown here is derived from an EMBL/GenBank/DDBJ whole genome shotgun (WGS) entry which is preliminary data.</text>
</comment>
<gene>
    <name evidence="1" type="ORF">EDM57_11235</name>
</gene>
<sequence length="59" mass="6464">MLTASNFILEVDASHAVIGNTSKLASSMYAVSFSEAVFFLPFCHRKKTFATEAAKVLQH</sequence>